<keyword evidence="1" id="KW-0812">Transmembrane</keyword>
<name>A0AAP3Q0N7_9FIRM</name>
<sequence>MQYIIVSFIVLGIFVVTTMMLCGMAYSTDREKDDAEQLKWIHQLSEEKKK</sequence>
<accession>A0AAP3Q0N7</accession>
<protein>
    <submittedName>
        <fullName evidence="2">Uncharacterized protein</fullName>
    </submittedName>
</protein>
<evidence type="ECO:0000313" key="3">
    <source>
        <dbReference type="Proteomes" id="UP001212823"/>
    </source>
</evidence>
<evidence type="ECO:0000313" key="2">
    <source>
        <dbReference type="EMBL" id="MDB8017049.1"/>
    </source>
</evidence>
<dbReference type="Proteomes" id="UP001212823">
    <property type="component" value="Unassembled WGS sequence"/>
</dbReference>
<dbReference type="RefSeq" id="WP_306767180.1">
    <property type="nucleotide sequence ID" value="NZ_DAWCLC010000043.1"/>
</dbReference>
<proteinExistence type="predicted"/>
<reference evidence="2" key="1">
    <citation type="submission" date="2023-01" db="EMBL/GenBank/DDBJ databases">
        <title>Human gut microbiome strain richness.</title>
        <authorList>
            <person name="Chen-Liaw A."/>
        </authorList>
    </citation>
    <scope>NUCLEOTIDE SEQUENCE</scope>
    <source>
        <strain evidence="2">1001283st1_D2_1001283B150209_150212</strain>
    </source>
</reference>
<evidence type="ECO:0000256" key="1">
    <source>
        <dbReference type="SAM" id="Phobius"/>
    </source>
</evidence>
<feature type="transmembrane region" description="Helical" evidence="1">
    <location>
        <begin position="6"/>
        <end position="26"/>
    </location>
</feature>
<keyword evidence="1" id="KW-0472">Membrane</keyword>
<gene>
    <name evidence="2" type="ORF">PNE45_03220</name>
</gene>
<organism evidence="2 3">
    <name type="scientific">Agathobacter rectalis</name>
    <dbReference type="NCBI Taxonomy" id="39491"/>
    <lineage>
        <taxon>Bacteria</taxon>
        <taxon>Bacillati</taxon>
        <taxon>Bacillota</taxon>
        <taxon>Clostridia</taxon>
        <taxon>Lachnospirales</taxon>
        <taxon>Lachnospiraceae</taxon>
        <taxon>Agathobacter</taxon>
    </lineage>
</organism>
<comment type="caution">
    <text evidence="2">The sequence shown here is derived from an EMBL/GenBank/DDBJ whole genome shotgun (WGS) entry which is preliminary data.</text>
</comment>
<dbReference type="EMBL" id="JAQLYE010000004">
    <property type="protein sequence ID" value="MDB8017049.1"/>
    <property type="molecule type" value="Genomic_DNA"/>
</dbReference>
<keyword evidence="1" id="KW-1133">Transmembrane helix</keyword>
<dbReference type="AlphaFoldDB" id="A0AAP3Q0N7"/>